<evidence type="ECO:0000313" key="2">
    <source>
        <dbReference type="EMBL" id="RPB29748.1"/>
    </source>
</evidence>
<evidence type="ECO:0000313" key="3">
    <source>
        <dbReference type="Proteomes" id="UP000267821"/>
    </source>
</evidence>
<dbReference type="Proteomes" id="UP000267821">
    <property type="component" value="Unassembled WGS sequence"/>
</dbReference>
<name>A0A3N4M7T9_9PEZI</name>
<protein>
    <submittedName>
        <fullName evidence="2">Uncharacterized protein</fullName>
    </submittedName>
</protein>
<dbReference type="AlphaFoldDB" id="A0A3N4M7T9"/>
<keyword evidence="1" id="KW-1133">Transmembrane helix</keyword>
<sequence>MALYDVMTGRFDLAWESYPRLQLYLLILFHIVVCLTSWLQVVFHTFCWNYRKLGEPGADHRGLDRSRNCAPPLKGLFSLG</sequence>
<feature type="transmembrane region" description="Helical" evidence="1">
    <location>
        <begin position="23"/>
        <end position="43"/>
    </location>
</feature>
<dbReference type="InParanoid" id="A0A3N4M7T9"/>
<proteinExistence type="predicted"/>
<accession>A0A3N4M7T9</accession>
<evidence type="ECO:0000256" key="1">
    <source>
        <dbReference type="SAM" id="Phobius"/>
    </source>
</evidence>
<organism evidence="2 3">
    <name type="scientific">Terfezia boudieri ATCC MYA-4762</name>
    <dbReference type="NCBI Taxonomy" id="1051890"/>
    <lineage>
        <taxon>Eukaryota</taxon>
        <taxon>Fungi</taxon>
        <taxon>Dikarya</taxon>
        <taxon>Ascomycota</taxon>
        <taxon>Pezizomycotina</taxon>
        <taxon>Pezizomycetes</taxon>
        <taxon>Pezizales</taxon>
        <taxon>Pezizaceae</taxon>
        <taxon>Terfezia</taxon>
    </lineage>
</organism>
<gene>
    <name evidence="2" type="ORF">L211DRAFT_39147</name>
</gene>
<dbReference type="EMBL" id="ML121527">
    <property type="protein sequence ID" value="RPB29748.1"/>
    <property type="molecule type" value="Genomic_DNA"/>
</dbReference>
<reference evidence="2 3" key="1">
    <citation type="journal article" date="2018" name="Nat. Ecol. Evol.">
        <title>Pezizomycetes genomes reveal the molecular basis of ectomycorrhizal truffle lifestyle.</title>
        <authorList>
            <person name="Murat C."/>
            <person name="Payen T."/>
            <person name="Noel B."/>
            <person name="Kuo A."/>
            <person name="Morin E."/>
            <person name="Chen J."/>
            <person name="Kohler A."/>
            <person name="Krizsan K."/>
            <person name="Balestrini R."/>
            <person name="Da Silva C."/>
            <person name="Montanini B."/>
            <person name="Hainaut M."/>
            <person name="Levati E."/>
            <person name="Barry K.W."/>
            <person name="Belfiori B."/>
            <person name="Cichocki N."/>
            <person name="Clum A."/>
            <person name="Dockter R.B."/>
            <person name="Fauchery L."/>
            <person name="Guy J."/>
            <person name="Iotti M."/>
            <person name="Le Tacon F."/>
            <person name="Lindquist E.A."/>
            <person name="Lipzen A."/>
            <person name="Malagnac F."/>
            <person name="Mello A."/>
            <person name="Molinier V."/>
            <person name="Miyauchi S."/>
            <person name="Poulain J."/>
            <person name="Riccioni C."/>
            <person name="Rubini A."/>
            <person name="Sitrit Y."/>
            <person name="Splivallo R."/>
            <person name="Traeger S."/>
            <person name="Wang M."/>
            <person name="Zifcakova L."/>
            <person name="Wipf D."/>
            <person name="Zambonelli A."/>
            <person name="Paolocci F."/>
            <person name="Nowrousian M."/>
            <person name="Ottonello S."/>
            <person name="Baldrian P."/>
            <person name="Spatafora J.W."/>
            <person name="Henrissat B."/>
            <person name="Nagy L.G."/>
            <person name="Aury J.M."/>
            <person name="Wincker P."/>
            <person name="Grigoriev I.V."/>
            <person name="Bonfante P."/>
            <person name="Martin F.M."/>
        </authorList>
    </citation>
    <scope>NUCLEOTIDE SEQUENCE [LARGE SCALE GENOMIC DNA]</scope>
    <source>
        <strain evidence="2 3">ATCC MYA-4762</strain>
    </source>
</reference>
<keyword evidence="1" id="KW-0472">Membrane</keyword>
<keyword evidence="1" id="KW-0812">Transmembrane</keyword>
<keyword evidence="3" id="KW-1185">Reference proteome</keyword>